<keyword evidence="2 14" id="KW-0547">Nucleotide-binding</keyword>
<dbReference type="InterPro" id="IPR038726">
    <property type="entry name" value="PDDEXK_AddAB-type"/>
</dbReference>
<dbReference type="SUPFAM" id="SSF52540">
    <property type="entry name" value="P-loop containing nucleoside triphosphate hydrolases"/>
    <property type="match status" value="1"/>
</dbReference>
<dbReference type="Gene3D" id="6.10.250.2380">
    <property type="match status" value="1"/>
</dbReference>
<evidence type="ECO:0000259" key="17">
    <source>
        <dbReference type="PROSITE" id="PS51217"/>
    </source>
</evidence>
<evidence type="ECO:0000256" key="9">
    <source>
        <dbReference type="ARBA" id="ARBA00023204"/>
    </source>
</evidence>
<dbReference type="SUPFAM" id="SSF52980">
    <property type="entry name" value="Restriction endonuclease-like"/>
    <property type="match status" value="1"/>
</dbReference>
<evidence type="ECO:0000256" key="14">
    <source>
        <dbReference type="PROSITE-ProRule" id="PRU00560"/>
    </source>
</evidence>
<keyword evidence="7 14" id="KW-0067">ATP-binding</keyword>
<dbReference type="InterPro" id="IPR011604">
    <property type="entry name" value="PDDEXK-like_dom_sf"/>
</dbReference>
<dbReference type="PANTHER" id="PTHR11070:SF48">
    <property type="entry name" value="ATP-DEPENDENT HELICASE_NUCLEASE SUBUNIT A"/>
    <property type="match status" value="1"/>
</dbReference>
<evidence type="ECO:0000256" key="1">
    <source>
        <dbReference type="ARBA" id="ARBA00022722"/>
    </source>
</evidence>
<dbReference type="Pfam" id="PF13361">
    <property type="entry name" value="UvrD_C"/>
    <property type="match status" value="1"/>
</dbReference>
<dbReference type="InterPro" id="IPR011335">
    <property type="entry name" value="Restrct_endonuc-II-like"/>
</dbReference>
<dbReference type="Gene3D" id="1.10.486.10">
    <property type="entry name" value="PCRA, domain 4"/>
    <property type="match status" value="1"/>
</dbReference>
<proteinExistence type="predicted"/>
<keyword evidence="6" id="KW-0269">Exonuclease</keyword>
<evidence type="ECO:0000256" key="4">
    <source>
        <dbReference type="ARBA" id="ARBA00022801"/>
    </source>
</evidence>
<dbReference type="NCBIfam" id="TIGR02785">
    <property type="entry name" value="addA_Gpos"/>
    <property type="match status" value="1"/>
</dbReference>
<evidence type="ECO:0000256" key="8">
    <source>
        <dbReference type="ARBA" id="ARBA00023125"/>
    </source>
</evidence>
<evidence type="ECO:0000256" key="7">
    <source>
        <dbReference type="ARBA" id="ARBA00022840"/>
    </source>
</evidence>
<keyword evidence="9" id="KW-0234">DNA repair</keyword>
<feature type="domain" description="UvrD-like helicase ATP-binding" evidence="16">
    <location>
        <begin position="2"/>
        <end position="469"/>
    </location>
</feature>
<keyword evidence="3" id="KW-0227">DNA damage</keyword>
<dbReference type="EMBL" id="FUWW01000008">
    <property type="protein sequence ID" value="SJZ54930.1"/>
    <property type="molecule type" value="Genomic_DNA"/>
</dbReference>
<dbReference type="GO" id="GO:0043138">
    <property type="term" value="F:3'-5' DNA helicase activity"/>
    <property type="evidence" value="ECO:0007669"/>
    <property type="project" value="UniProtKB-EC"/>
</dbReference>
<dbReference type="GO" id="GO:0003677">
    <property type="term" value="F:DNA binding"/>
    <property type="evidence" value="ECO:0007669"/>
    <property type="project" value="UniProtKB-KW"/>
</dbReference>
<dbReference type="InterPro" id="IPR014017">
    <property type="entry name" value="DNA_helicase_UvrD-like_C"/>
</dbReference>
<keyword evidence="5 14" id="KW-0347">Helicase</keyword>
<dbReference type="PANTHER" id="PTHR11070">
    <property type="entry name" value="UVRD / RECB / PCRA DNA HELICASE FAMILY MEMBER"/>
    <property type="match status" value="1"/>
</dbReference>
<evidence type="ECO:0000256" key="5">
    <source>
        <dbReference type="ARBA" id="ARBA00022806"/>
    </source>
</evidence>
<dbReference type="RefSeq" id="WP_159443401.1">
    <property type="nucleotide sequence ID" value="NZ_FUWW01000008.1"/>
</dbReference>
<evidence type="ECO:0000313" key="18">
    <source>
        <dbReference type="EMBL" id="SJZ54930.1"/>
    </source>
</evidence>
<evidence type="ECO:0000256" key="2">
    <source>
        <dbReference type="ARBA" id="ARBA00022741"/>
    </source>
</evidence>
<dbReference type="EC" id="5.6.2.4" evidence="12"/>
<dbReference type="PROSITE" id="PS51198">
    <property type="entry name" value="UVRD_HELICASE_ATP_BIND"/>
    <property type="match status" value="1"/>
</dbReference>
<dbReference type="GO" id="GO:0006302">
    <property type="term" value="P:double-strand break repair"/>
    <property type="evidence" value="ECO:0007669"/>
    <property type="project" value="InterPro"/>
</dbReference>
<comment type="catalytic activity">
    <reaction evidence="13">
        <text>ATP + H2O = ADP + phosphate + H(+)</text>
        <dbReference type="Rhea" id="RHEA:13065"/>
        <dbReference type="ChEBI" id="CHEBI:15377"/>
        <dbReference type="ChEBI" id="CHEBI:15378"/>
        <dbReference type="ChEBI" id="CHEBI:30616"/>
        <dbReference type="ChEBI" id="CHEBI:43474"/>
        <dbReference type="ChEBI" id="CHEBI:456216"/>
        <dbReference type="EC" id="5.6.2.4"/>
    </reaction>
</comment>
<dbReference type="STRING" id="290054.SAMN02745114_00929"/>
<name>A0A1T4LJM2_9FIRM</name>
<dbReference type="Pfam" id="PF12705">
    <property type="entry name" value="PDDEXK_1"/>
    <property type="match status" value="1"/>
</dbReference>
<gene>
    <name evidence="18" type="ORF">SAMN02745114_00929</name>
</gene>
<accession>A0A1T4LJM2</accession>
<keyword evidence="15" id="KW-0175">Coiled coil</keyword>
<keyword evidence="8" id="KW-0238">DNA-binding</keyword>
<dbReference type="Pfam" id="PF00580">
    <property type="entry name" value="UvrD-helicase"/>
    <property type="match status" value="1"/>
</dbReference>
<dbReference type="InterPro" id="IPR014016">
    <property type="entry name" value="UvrD-like_ATP-bd"/>
</dbReference>
<feature type="domain" description="UvrD-like helicase C-terminal" evidence="17">
    <location>
        <begin position="481"/>
        <end position="765"/>
    </location>
</feature>
<reference evidence="18 19" key="1">
    <citation type="submission" date="2017-02" db="EMBL/GenBank/DDBJ databases">
        <authorList>
            <person name="Peterson S.W."/>
        </authorList>
    </citation>
    <scope>NUCLEOTIDE SEQUENCE [LARGE SCALE GENOMIC DNA]</scope>
    <source>
        <strain evidence="18 19">ATCC 51222</strain>
    </source>
</reference>
<feature type="binding site" evidence="14">
    <location>
        <begin position="23"/>
        <end position="30"/>
    </location>
    <ligand>
        <name>ATP</name>
        <dbReference type="ChEBI" id="CHEBI:30616"/>
    </ligand>
</feature>
<evidence type="ECO:0000313" key="19">
    <source>
        <dbReference type="Proteomes" id="UP000190657"/>
    </source>
</evidence>
<dbReference type="GO" id="GO:0016887">
    <property type="term" value="F:ATP hydrolysis activity"/>
    <property type="evidence" value="ECO:0007669"/>
    <property type="project" value="RHEA"/>
</dbReference>
<organism evidence="18 19">
    <name type="scientific">Eubacterium coprostanoligenes</name>
    <dbReference type="NCBI Taxonomy" id="290054"/>
    <lineage>
        <taxon>Bacteria</taxon>
        <taxon>Bacillati</taxon>
        <taxon>Bacillota</taxon>
        <taxon>Clostridia</taxon>
        <taxon>Eubacteriales</taxon>
        <taxon>Eubacteriaceae</taxon>
        <taxon>Eubacterium</taxon>
    </lineage>
</organism>
<dbReference type="GO" id="GO:0033202">
    <property type="term" value="C:DNA helicase complex"/>
    <property type="evidence" value="ECO:0007669"/>
    <property type="project" value="TreeGrafter"/>
</dbReference>
<keyword evidence="10" id="KW-0413">Isomerase</keyword>
<evidence type="ECO:0000256" key="12">
    <source>
        <dbReference type="ARBA" id="ARBA00034808"/>
    </source>
</evidence>
<dbReference type="Proteomes" id="UP000190657">
    <property type="component" value="Unassembled WGS sequence"/>
</dbReference>
<evidence type="ECO:0000256" key="11">
    <source>
        <dbReference type="ARBA" id="ARBA00034617"/>
    </source>
</evidence>
<protein>
    <recommendedName>
        <fullName evidence="12">DNA 3'-5' helicase</fullName>
        <ecNumber evidence="12">5.6.2.4</ecNumber>
    </recommendedName>
</protein>
<keyword evidence="1" id="KW-0540">Nuclease</keyword>
<dbReference type="Gene3D" id="3.90.320.10">
    <property type="match status" value="1"/>
</dbReference>
<evidence type="ECO:0000256" key="6">
    <source>
        <dbReference type="ARBA" id="ARBA00022839"/>
    </source>
</evidence>
<evidence type="ECO:0000256" key="15">
    <source>
        <dbReference type="SAM" id="Coils"/>
    </source>
</evidence>
<dbReference type="AlphaFoldDB" id="A0A1T4LJM2"/>
<dbReference type="GO" id="GO:0005524">
    <property type="term" value="F:ATP binding"/>
    <property type="evidence" value="ECO:0007669"/>
    <property type="project" value="UniProtKB-UniRule"/>
</dbReference>
<dbReference type="PROSITE" id="PS51217">
    <property type="entry name" value="UVRD_HELICASE_CTER"/>
    <property type="match status" value="1"/>
</dbReference>
<keyword evidence="4 14" id="KW-0378">Hydrolase</keyword>
<evidence type="ECO:0000256" key="3">
    <source>
        <dbReference type="ARBA" id="ARBA00022763"/>
    </source>
</evidence>
<comment type="catalytic activity">
    <reaction evidence="11">
        <text>Couples ATP hydrolysis with the unwinding of duplex DNA by translocating in the 3'-5' direction.</text>
        <dbReference type="EC" id="5.6.2.4"/>
    </reaction>
</comment>
<dbReference type="GO" id="GO:0005829">
    <property type="term" value="C:cytosol"/>
    <property type="evidence" value="ECO:0007669"/>
    <property type="project" value="TreeGrafter"/>
</dbReference>
<evidence type="ECO:0000256" key="13">
    <source>
        <dbReference type="ARBA" id="ARBA00048988"/>
    </source>
</evidence>
<dbReference type="InterPro" id="IPR014152">
    <property type="entry name" value="AddA"/>
</dbReference>
<evidence type="ECO:0000256" key="10">
    <source>
        <dbReference type="ARBA" id="ARBA00023235"/>
    </source>
</evidence>
<keyword evidence="19" id="KW-1185">Reference proteome</keyword>
<dbReference type="GO" id="GO:0000725">
    <property type="term" value="P:recombinational repair"/>
    <property type="evidence" value="ECO:0007669"/>
    <property type="project" value="TreeGrafter"/>
</dbReference>
<dbReference type="InterPro" id="IPR027417">
    <property type="entry name" value="P-loop_NTPase"/>
</dbReference>
<sequence>MTKWTTPQKNAIEARDSNILVSAAAGSGKTAVLVERVIQLITDVNLNVDVDKLLIVTFTNAAAAEMKSRIAKALLKIIKENQNDTNAHRQLALLPNAKISTIDSFCIGLVRENFFKLDIEQDFKILDNSENAVLEKTAMDEVLDFLYENGGEDFKDLVNMFSSTKDDKGFAEVVNRISHFISSQDFPDLWLDKICEIYNPDIKFEDSFCSEYVVNETNSLLDVVEDLHQQAVDSLDLSDEKHIKLFDVLESDRSTIDTLREYAQTDKWDKMLDTINNLSFERFPSFKCDGKAFVKSNRDLYLDIIKNSIAKMYSVSSDDYLDDCYALYPVIKQLTETVKLYNKKQLEMKKELNSFTFSDIEHFAINLLFYLDESGEIVKTPLAYELEDSFYEILVDEYQDTNSAQDKLFEILSNGKNRFMVGDVKQSIYKFRLAMPFIFTDKKDYFAYYEKGSDNINQKIILSKNFRSRKGVCDYVNFVCSHIMSKEVGGIDYNEEEMLNSNDDFKPSDVPSAQIKYISTPDGENTIEYEAQQIANYILEKVASKEQIKDGDTYREIRYGDFAILLRSAKTKINAVTDVLGQYGIPTVANNKLNLFENKEVVILLNFLRVIDNPTQDIPLLATLMSVFYGYTADDISQARVDCPYGNLYSAVSKSDIFSKFVDDLKKYREYASSMSVENFVRQIIGDTSYLSVISAMGNHEQRVQNVKLLVDIAKRFDNGENVGLTAFIRYVDSIIENKFNVESASVNDAGKDAVAVMTVHRSKGLEFPVCILAGASGKYNKDDINKGIIQLNPKYGVGLKVYDASRLCRYDSLQFSVLRDINNYDMMSENLRVLYVAMTRAKEQFVTFISVSSNGVEHYVDSVSKKLISSSLSSASVISPYVVKKANTDAELLTLCALIHKDGKILRDMCSKDDIGFDIYADFKLDIEILDENKKPEQQDEQSASSNAELLAELKDKLQFKYDRLELSAFTSKRTASSLDVAEQDFKYLTSSKPAFLSKANMTSAQKGTAMHTFMQFCDYSVSKNNLEAEIERLVSMSFLTEEQANSLDRTKLTALFNGEFARRMFGSDNIYREIKVSSFVPVNEIEKTDYTDEVLIQGIADCVFEENGELVLVDYKTDRVDSEEELLERYKNQIAFYKKAVEKTLNKPVKEALLYSFSLNKVCIYK</sequence>
<evidence type="ECO:0000259" key="16">
    <source>
        <dbReference type="PROSITE" id="PS51198"/>
    </source>
</evidence>
<feature type="coiled-coil region" evidence="15">
    <location>
        <begin position="1122"/>
        <end position="1149"/>
    </location>
</feature>
<dbReference type="InterPro" id="IPR000212">
    <property type="entry name" value="DNA_helicase_UvrD/REP"/>
</dbReference>
<dbReference type="GO" id="GO:0004527">
    <property type="term" value="F:exonuclease activity"/>
    <property type="evidence" value="ECO:0007669"/>
    <property type="project" value="UniProtKB-KW"/>
</dbReference>
<dbReference type="Gene3D" id="3.40.50.300">
    <property type="entry name" value="P-loop containing nucleotide triphosphate hydrolases"/>
    <property type="match status" value="4"/>
</dbReference>
<dbReference type="OrthoDB" id="9810135at2"/>